<proteinExistence type="predicted"/>
<organism evidence="6 7">
    <name type="scientific">Harenicola maris</name>
    <dbReference type="NCBI Taxonomy" id="2841044"/>
    <lineage>
        <taxon>Bacteria</taxon>
        <taxon>Pseudomonadati</taxon>
        <taxon>Pseudomonadota</taxon>
        <taxon>Alphaproteobacteria</taxon>
        <taxon>Rhodobacterales</taxon>
        <taxon>Paracoccaceae</taxon>
        <taxon>Harenicola</taxon>
    </lineage>
</organism>
<dbReference type="InterPro" id="IPR035472">
    <property type="entry name" value="RpiR-like_SIS"/>
</dbReference>
<evidence type="ECO:0000313" key="6">
    <source>
        <dbReference type="EMBL" id="MBT0959342.1"/>
    </source>
</evidence>
<evidence type="ECO:0000259" key="4">
    <source>
        <dbReference type="PROSITE" id="PS51071"/>
    </source>
</evidence>
<dbReference type="AlphaFoldDB" id="A0AAP2CU65"/>
<dbReference type="PANTHER" id="PTHR30514:SF18">
    <property type="entry name" value="RPIR-FAMILY TRANSCRIPTIONAL REGULATOR"/>
    <property type="match status" value="1"/>
</dbReference>
<dbReference type="GO" id="GO:0003700">
    <property type="term" value="F:DNA-binding transcription factor activity"/>
    <property type="evidence" value="ECO:0007669"/>
    <property type="project" value="InterPro"/>
</dbReference>
<dbReference type="Proteomes" id="UP001315686">
    <property type="component" value="Unassembled WGS sequence"/>
</dbReference>
<dbReference type="SUPFAM" id="SSF46689">
    <property type="entry name" value="Homeodomain-like"/>
    <property type="match status" value="1"/>
</dbReference>
<protein>
    <submittedName>
        <fullName evidence="6">MurR/RpiR family transcriptional regulator</fullName>
    </submittedName>
</protein>
<dbReference type="InterPro" id="IPR009057">
    <property type="entry name" value="Homeodomain-like_sf"/>
</dbReference>
<name>A0AAP2CU65_9RHOB</name>
<reference evidence="6 7" key="1">
    <citation type="journal article" date="2021" name="Arch. Microbiol.">
        <title>Harenicola maris gen. nov., sp. nov. isolated from the Sea of Japan shallow sediments.</title>
        <authorList>
            <person name="Romanenko L.A."/>
            <person name="Kurilenko V.V."/>
            <person name="Chernysheva N.Y."/>
            <person name="Tekutyeva L.A."/>
            <person name="Velansky P.V."/>
            <person name="Svetashev V.I."/>
            <person name="Isaeva M.P."/>
        </authorList>
    </citation>
    <scope>NUCLEOTIDE SEQUENCE [LARGE SCALE GENOMIC DNA]</scope>
    <source>
        <strain evidence="6 7">KMM 3653</strain>
    </source>
</reference>
<dbReference type="InterPro" id="IPR001347">
    <property type="entry name" value="SIS_dom"/>
</dbReference>
<dbReference type="PROSITE" id="PS51071">
    <property type="entry name" value="HTH_RPIR"/>
    <property type="match status" value="1"/>
</dbReference>
<evidence type="ECO:0000256" key="1">
    <source>
        <dbReference type="ARBA" id="ARBA00023015"/>
    </source>
</evidence>
<dbReference type="Gene3D" id="1.10.10.10">
    <property type="entry name" value="Winged helix-like DNA-binding domain superfamily/Winged helix DNA-binding domain"/>
    <property type="match status" value="1"/>
</dbReference>
<dbReference type="PROSITE" id="PS51464">
    <property type="entry name" value="SIS"/>
    <property type="match status" value="1"/>
</dbReference>
<dbReference type="GO" id="GO:0003677">
    <property type="term" value="F:DNA binding"/>
    <property type="evidence" value="ECO:0007669"/>
    <property type="project" value="UniProtKB-KW"/>
</dbReference>
<keyword evidence="1" id="KW-0805">Transcription regulation</keyword>
<gene>
    <name evidence="6" type="ORF">IV417_18280</name>
</gene>
<dbReference type="Pfam" id="PF01380">
    <property type="entry name" value="SIS"/>
    <property type="match status" value="1"/>
</dbReference>
<feature type="domain" description="SIS" evidence="5">
    <location>
        <begin position="137"/>
        <end position="274"/>
    </location>
</feature>
<keyword evidence="7" id="KW-1185">Reference proteome</keyword>
<dbReference type="EMBL" id="JADQAZ010000004">
    <property type="protein sequence ID" value="MBT0959342.1"/>
    <property type="molecule type" value="Genomic_DNA"/>
</dbReference>
<dbReference type="InterPro" id="IPR000281">
    <property type="entry name" value="HTH_RpiR"/>
</dbReference>
<dbReference type="PANTHER" id="PTHR30514">
    <property type="entry name" value="GLUCOKINASE"/>
    <property type="match status" value="1"/>
</dbReference>
<dbReference type="SUPFAM" id="SSF53697">
    <property type="entry name" value="SIS domain"/>
    <property type="match status" value="1"/>
</dbReference>
<dbReference type="InterPro" id="IPR046348">
    <property type="entry name" value="SIS_dom_sf"/>
</dbReference>
<sequence length="296" mass="31906">MTSGGFVRQTATIQDRINTAYAGLSDKLQIAAKYVADNPVDVATRSLRSVAATSGVSPATFSRLARALGYTDYEQLREDGREAVERRVSPLSERAHAQRIATSGHGPDAILQNQTGACIANIETLQASLDVTRLEAAVKHLDQARTVLLVAAKGSAGVMDYFGYMAQWFKSNWKIVGRNGTELAPALSRLGKDDVVLALSQAPYAHRTIAALRTAKEAGATTIIITDSRTSPALQFSDFGFITSTESPQFFSSYAATLVLMETMISMLLARSGPEAETMIRAAEIQIDRLGENWAS</sequence>
<evidence type="ECO:0000256" key="3">
    <source>
        <dbReference type="ARBA" id="ARBA00023163"/>
    </source>
</evidence>
<evidence type="ECO:0000313" key="7">
    <source>
        <dbReference type="Proteomes" id="UP001315686"/>
    </source>
</evidence>
<evidence type="ECO:0000256" key="2">
    <source>
        <dbReference type="ARBA" id="ARBA00023125"/>
    </source>
</evidence>
<evidence type="ECO:0000259" key="5">
    <source>
        <dbReference type="PROSITE" id="PS51464"/>
    </source>
</evidence>
<dbReference type="CDD" id="cd05013">
    <property type="entry name" value="SIS_RpiR"/>
    <property type="match status" value="1"/>
</dbReference>
<dbReference type="Gene3D" id="3.40.50.10490">
    <property type="entry name" value="Glucose-6-phosphate isomerase like protein, domain 1"/>
    <property type="match status" value="1"/>
</dbReference>
<dbReference type="GO" id="GO:0097367">
    <property type="term" value="F:carbohydrate derivative binding"/>
    <property type="evidence" value="ECO:0007669"/>
    <property type="project" value="InterPro"/>
</dbReference>
<feature type="domain" description="HTH rpiR-type" evidence="4">
    <location>
        <begin position="11"/>
        <end position="87"/>
    </location>
</feature>
<accession>A0AAP2CU65</accession>
<comment type="caution">
    <text evidence="6">The sequence shown here is derived from an EMBL/GenBank/DDBJ whole genome shotgun (WGS) entry which is preliminary data.</text>
</comment>
<dbReference type="GO" id="GO:1901135">
    <property type="term" value="P:carbohydrate derivative metabolic process"/>
    <property type="evidence" value="ECO:0007669"/>
    <property type="project" value="InterPro"/>
</dbReference>
<dbReference type="InterPro" id="IPR036388">
    <property type="entry name" value="WH-like_DNA-bd_sf"/>
</dbReference>
<keyword evidence="2" id="KW-0238">DNA-binding</keyword>
<dbReference type="InterPro" id="IPR047640">
    <property type="entry name" value="RpiR-like"/>
</dbReference>
<keyword evidence="3" id="KW-0804">Transcription</keyword>